<dbReference type="PROSITE" id="PS00920">
    <property type="entry name" value="NITRIL_CHT_1"/>
    <property type="match status" value="1"/>
</dbReference>
<dbReference type="Proteomes" id="UP000012174">
    <property type="component" value="Unassembled WGS sequence"/>
</dbReference>
<dbReference type="KEGG" id="ela:UCREL1_1388"/>
<dbReference type="AlphaFoldDB" id="M7TNU8"/>
<accession>M7TNU8</accession>
<dbReference type="InterPro" id="IPR036526">
    <property type="entry name" value="C-N_Hydrolase_sf"/>
</dbReference>
<dbReference type="HOGENOM" id="CLU_694512_0_0_1"/>
<proteinExistence type="inferred from homology"/>
<reference evidence="8" key="1">
    <citation type="journal article" date="2013" name="Genome Announc.">
        <title>Draft genome sequence of the grapevine dieback fungus Eutypa lata UCR-EL1.</title>
        <authorList>
            <person name="Blanco-Ulate B."/>
            <person name="Rolshausen P.E."/>
            <person name="Cantu D."/>
        </authorList>
    </citation>
    <scope>NUCLEOTIDE SEQUENCE [LARGE SCALE GENOMIC DNA]</scope>
    <source>
        <strain evidence="8">UCR-EL1</strain>
    </source>
</reference>
<evidence type="ECO:0000256" key="1">
    <source>
        <dbReference type="ARBA" id="ARBA00008129"/>
    </source>
</evidence>
<sequence>MAASLRVAVAQAEPMWLDLAGSIKKACGLIAEAAQGGAKLVAFSEAWLPGYPAWIWARPVDFELQTRYIYNSLTLEGEEMEAIKAAAKKHSIAVALGFSERSPSNSLYIAQAVISPQGELVLHRRKIKPTHMERTIFGDGSGDDLTNVAEVDFGAGLGTIKVGVLACWEHTQPLLKYHSISQGETIHVAMWPPLDPTTGVDHPGLWSMTAEGGKGKLKAYIAALAALTVGYREDGTAYLFWEGNRILIRINGVAIIVQDTVAVFIHKVSIFVDKPTQCIYEPTVLIDEVAILIDKVAILVDTSAEHVDKVAILVDTSAEHVDKVALCIDESGIWIDQSPVSVDIVAISVDKVTFFVGINTFYNIPIFVDDVTISVNRQLGGNRNHHTHTHNRIQADQ</sequence>
<dbReference type="InterPro" id="IPR000132">
    <property type="entry name" value="Nitrilase/CN_hydratase_CS"/>
</dbReference>
<dbReference type="InterPro" id="IPR003010">
    <property type="entry name" value="C-N_Hydrolase"/>
</dbReference>
<dbReference type="GO" id="GO:0016836">
    <property type="term" value="F:hydro-lyase activity"/>
    <property type="evidence" value="ECO:0007669"/>
    <property type="project" value="UniProtKB-ARBA"/>
</dbReference>
<dbReference type="STRING" id="1287681.M7TNU8"/>
<evidence type="ECO:0000256" key="2">
    <source>
        <dbReference type="ARBA" id="ARBA00022801"/>
    </source>
</evidence>
<dbReference type="PROSITE" id="PS50263">
    <property type="entry name" value="CN_HYDROLASE"/>
    <property type="match status" value="1"/>
</dbReference>
<dbReference type="OrthoDB" id="10250282at2759"/>
<evidence type="ECO:0000256" key="5">
    <source>
        <dbReference type="PROSITE-ProRule" id="PRU10139"/>
    </source>
</evidence>
<feature type="domain" description="CN hydrolase" evidence="6">
    <location>
        <begin position="5"/>
        <end position="270"/>
    </location>
</feature>
<evidence type="ECO:0000313" key="8">
    <source>
        <dbReference type="Proteomes" id="UP000012174"/>
    </source>
</evidence>
<dbReference type="InterPro" id="IPR044149">
    <property type="entry name" value="Nitrilases_CHs"/>
</dbReference>
<dbReference type="PANTHER" id="PTHR46044:SF14">
    <property type="entry name" value="ARYLACETONITRILASE"/>
    <property type="match status" value="1"/>
</dbReference>
<evidence type="ECO:0000256" key="3">
    <source>
        <dbReference type="ARBA" id="ARBA00036406"/>
    </source>
</evidence>
<name>M7TNU8_EUTLA</name>
<dbReference type="eggNOG" id="KOG0805">
    <property type="taxonomic scope" value="Eukaryota"/>
</dbReference>
<protein>
    <recommendedName>
        <fullName evidence="4">nitrilase</fullName>
        <ecNumber evidence="4">3.5.5.1</ecNumber>
    </recommendedName>
</protein>
<dbReference type="Pfam" id="PF00795">
    <property type="entry name" value="CN_hydrolase"/>
    <property type="match status" value="1"/>
</dbReference>
<evidence type="ECO:0000259" key="6">
    <source>
        <dbReference type="PROSITE" id="PS50263"/>
    </source>
</evidence>
<dbReference type="Gene3D" id="3.60.110.10">
    <property type="entry name" value="Carbon-nitrogen hydrolase"/>
    <property type="match status" value="1"/>
</dbReference>
<comment type="catalytic activity">
    <reaction evidence="3">
        <text>a nitrile + 2 H2O = a carboxylate + NH4(+)</text>
        <dbReference type="Rhea" id="RHEA:21724"/>
        <dbReference type="ChEBI" id="CHEBI:15377"/>
        <dbReference type="ChEBI" id="CHEBI:18379"/>
        <dbReference type="ChEBI" id="CHEBI:28938"/>
        <dbReference type="ChEBI" id="CHEBI:29067"/>
        <dbReference type="EC" id="3.5.5.1"/>
    </reaction>
</comment>
<keyword evidence="8" id="KW-1185">Reference proteome</keyword>
<dbReference type="PANTHER" id="PTHR46044">
    <property type="entry name" value="NITRILASE"/>
    <property type="match status" value="1"/>
</dbReference>
<evidence type="ECO:0000256" key="4">
    <source>
        <dbReference type="ARBA" id="ARBA00039045"/>
    </source>
</evidence>
<evidence type="ECO:0000313" key="7">
    <source>
        <dbReference type="EMBL" id="EMR71576.1"/>
    </source>
</evidence>
<feature type="active site" description="Proton acceptor" evidence="5">
    <location>
        <position position="45"/>
    </location>
</feature>
<organism evidence="7 8">
    <name type="scientific">Eutypa lata (strain UCR-EL1)</name>
    <name type="common">Grapevine dieback disease fungus</name>
    <name type="synonym">Eutypa armeniacae</name>
    <dbReference type="NCBI Taxonomy" id="1287681"/>
    <lineage>
        <taxon>Eukaryota</taxon>
        <taxon>Fungi</taxon>
        <taxon>Dikarya</taxon>
        <taxon>Ascomycota</taxon>
        <taxon>Pezizomycotina</taxon>
        <taxon>Sordariomycetes</taxon>
        <taxon>Xylariomycetidae</taxon>
        <taxon>Xylariales</taxon>
        <taxon>Diatrypaceae</taxon>
        <taxon>Eutypa</taxon>
    </lineage>
</organism>
<keyword evidence="2" id="KW-0378">Hydrolase</keyword>
<dbReference type="SUPFAM" id="SSF56317">
    <property type="entry name" value="Carbon-nitrogen hydrolase"/>
    <property type="match status" value="1"/>
</dbReference>
<dbReference type="EC" id="3.5.5.1" evidence="4"/>
<dbReference type="EMBL" id="KB705622">
    <property type="protein sequence ID" value="EMR71576.1"/>
    <property type="molecule type" value="Genomic_DNA"/>
</dbReference>
<comment type="similarity">
    <text evidence="1">Belongs to the carbon-nitrogen hydrolase superfamily. Nitrilase family.</text>
</comment>
<gene>
    <name evidence="7" type="ORF">UCREL1_1388</name>
</gene>
<dbReference type="GO" id="GO:0000257">
    <property type="term" value="F:nitrilase activity"/>
    <property type="evidence" value="ECO:0007669"/>
    <property type="project" value="UniProtKB-EC"/>
</dbReference>